<keyword evidence="2" id="KW-1185">Reference proteome</keyword>
<reference evidence="2" key="1">
    <citation type="journal article" date="2024" name="Proc. Natl. Acad. Sci. U.S.A.">
        <title>Extraordinary preservation of gene collinearity over three hundred million years revealed in homosporous lycophytes.</title>
        <authorList>
            <person name="Li C."/>
            <person name="Wickell D."/>
            <person name="Kuo L.Y."/>
            <person name="Chen X."/>
            <person name="Nie B."/>
            <person name="Liao X."/>
            <person name="Peng D."/>
            <person name="Ji J."/>
            <person name="Jenkins J."/>
            <person name="Williams M."/>
            <person name="Shu S."/>
            <person name="Plott C."/>
            <person name="Barry K."/>
            <person name="Rajasekar S."/>
            <person name="Grimwood J."/>
            <person name="Han X."/>
            <person name="Sun S."/>
            <person name="Hou Z."/>
            <person name="He W."/>
            <person name="Dai G."/>
            <person name="Sun C."/>
            <person name="Schmutz J."/>
            <person name="Leebens-Mack J.H."/>
            <person name="Li F.W."/>
            <person name="Wang L."/>
        </authorList>
    </citation>
    <scope>NUCLEOTIDE SEQUENCE [LARGE SCALE GENOMIC DNA]</scope>
    <source>
        <strain evidence="2">cv. PW_Plant_1</strain>
    </source>
</reference>
<organism evidence="1 2">
    <name type="scientific">Diphasiastrum complanatum</name>
    <name type="common">Issler's clubmoss</name>
    <name type="synonym">Lycopodium complanatum</name>
    <dbReference type="NCBI Taxonomy" id="34168"/>
    <lineage>
        <taxon>Eukaryota</taxon>
        <taxon>Viridiplantae</taxon>
        <taxon>Streptophyta</taxon>
        <taxon>Embryophyta</taxon>
        <taxon>Tracheophyta</taxon>
        <taxon>Lycopodiopsida</taxon>
        <taxon>Lycopodiales</taxon>
        <taxon>Lycopodiaceae</taxon>
        <taxon>Lycopodioideae</taxon>
        <taxon>Diphasiastrum</taxon>
    </lineage>
</organism>
<gene>
    <name evidence="1" type="ORF">O6H91_22G007200</name>
</gene>
<sequence length="479" mass="55294">MEMIMYMWLWIAGLLTIAIACNAWHSLERLKSMKLGIPDGSMGWPIVGETYEYFACHASINPDPFVSLRRKKYGNIFRTHLLGSPTICSVDPDFNKFVLQNEGVLFVSRYPRAIRYLFGDGCILNATGEMHKKLKPKAVAFMQIGKLKDLFRDSVELNVLKTLSTWKDRTVILTEEAALMEFNIIAQMLLSIMPGEAKTSRFDLMAENVNLLGGILSKFQLNLPGTAYGRAVKARQRIHHYISELIEERQRKPSDSYDDFLSLVLKENEDSASGLQLSREQLIDFVLSILVAGCDIPANLFTMAIKYLTECPQALKELKDEHDKIREQKQSGEKLTWDDYRSMTFTQDVFNESLRLSSLVHGLYRKSLKDINYKGMTIPRNWTVLLYTRGVHLSEKFFEEPLRFNPWRWQDKTIKERHFLGFGAGLRHCPGSELGRLELAFFLHHLVTKFRWEPAQADYPTYMPVTRMVKGFPIRVKQL</sequence>
<dbReference type="EMBL" id="CM055113">
    <property type="protein sequence ID" value="KAJ7515238.1"/>
    <property type="molecule type" value="Genomic_DNA"/>
</dbReference>
<evidence type="ECO:0000313" key="1">
    <source>
        <dbReference type="EMBL" id="KAJ7515238.1"/>
    </source>
</evidence>
<protein>
    <submittedName>
        <fullName evidence="1">Uncharacterized protein</fullName>
    </submittedName>
</protein>
<comment type="caution">
    <text evidence="1">The sequence shown here is derived from an EMBL/GenBank/DDBJ whole genome shotgun (WGS) entry which is preliminary data.</text>
</comment>
<proteinExistence type="predicted"/>
<dbReference type="Proteomes" id="UP001162992">
    <property type="component" value="Chromosome 22"/>
</dbReference>
<evidence type="ECO:0000313" key="2">
    <source>
        <dbReference type="Proteomes" id="UP001162992"/>
    </source>
</evidence>
<name>A0ACC2ACF0_DIPCM</name>
<accession>A0ACC2ACF0</accession>